<feature type="region of interest" description="Disordered" evidence="1">
    <location>
        <begin position="453"/>
        <end position="521"/>
    </location>
</feature>
<dbReference type="InterPro" id="IPR025222">
    <property type="entry name" value="DUF3945"/>
</dbReference>
<sequence length="521" mass="59723">MEQKKKDKDVLIVRDEKTGEISVVAGLDKDGNPKRTPAKAENAQDFLQFDRHGDVLDNFFKNFVRQCKEPSRFGFYRVAADQAEHLIGVMKELLKNPEANKELLAPHKVDISEYENKVKAEQAKSVEPQNKEEMKKENEEKQEQAQTEGKRKGYQPIDESKINWQQLEERWGIRRDDLEKSGDLEKMLNYGKSNLVTVTPTFGDEKFETAARLSFKQQEDGSVRLVPHLIQKEANLKEEFKGYKFSAEDARNLRETGNMGRVADLVDKSTGEIIPSYVSIDRQTNDITSIPVSRIKWKDTIGNTKLSQPEMDLLKTGAPLIDKEILLSNGRKFKATLQVNVEQRGIEFVPKGQSVRQSVDGNRQQQGEKRDTEKKQETAEEKLERNKKNWLKNGEIKPIERWKNVEFNDQQKADYVAGKTVKLEKVVDAQGKEATMYLKFNREAGRPYVYNNNPDTAQKVAPSNESRTQIAVNNEGKTNEATKHVKEPLKQGQTAPDDRKQQQEQKQGEQKQSKRCKGVKM</sequence>
<dbReference type="RefSeq" id="WP_154577407.1">
    <property type="nucleotide sequence ID" value="NZ_DAWEEQ010000069.1"/>
</dbReference>
<dbReference type="AlphaFoldDB" id="A0A7K0JFY7"/>
<dbReference type="Proteomes" id="UP000460950">
    <property type="component" value="Unassembled WGS sequence"/>
</dbReference>
<dbReference type="EMBL" id="VULU01000018">
    <property type="protein sequence ID" value="MSS48846.1"/>
    <property type="molecule type" value="Genomic_DNA"/>
</dbReference>
<feature type="compositionally biased region" description="Basic and acidic residues" evidence="1">
    <location>
        <begin position="366"/>
        <end position="384"/>
    </location>
</feature>
<feature type="region of interest" description="Disordered" evidence="1">
    <location>
        <begin position="352"/>
        <end position="384"/>
    </location>
</feature>
<feature type="compositionally biased region" description="Basic and acidic residues" evidence="1">
    <location>
        <begin position="477"/>
        <end position="489"/>
    </location>
</feature>
<dbReference type="InterPro" id="IPR025343">
    <property type="entry name" value="DUF4099"/>
</dbReference>
<proteinExistence type="predicted"/>
<gene>
    <name evidence="4" type="ORF">FYJ30_11165</name>
</gene>
<dbReference type="Pfam" id="PF13351">
    <property type="entry name" value="DUF4099"/>
    <property type="match status" value="1"/>
</dbReference>
<organism evidence="4 5">
    <name type="scientific">Phocaeicola vulgatus</name>
    <name type="common">Bacteroides vulgatus</name>
    <dbReference type="NCBI Taxonomy" id="821"/>
    <lineage>
        <taxon>Bacteria</taxon>
        <taxon>Pseudomonadati</taxon>
        <taxon>Bacteroidota</taxon>
        <taxon>Bacteroidia</taxon>
        <taxon>Bacteroidales</taxon>
        <taxon>Bacteroidaceae</taxon>
        <taxon>Phocaeicola</taxon>
    </lineage>
</organism>
<feature type="compositionally biased region" description="Polar residues" evidence="1">
    <location>
        <begin position="354"/>
        <end position="365"/>
    </location>
</feature>
<evidence type="ECO:0000259" key="2">
    <source>
        <dbReference type="Pfam" id="PF13101"/>
    </source>
</evidence>
<feature type="domain" description="DUF4099" evidence="3">
    <location>
        <begin position="157"/>
        <end position="238"/>
    </location>
</feature>
<feature type="region of interest" description="Disordered" evidence="1">
    <location>
        <begin position="120"/>
        <end position="157"/>
    </location>
</feature>
<feature type="domain" description="DUF3945" evidence="2">
    <location>
        <begin position="403"/>
        <end position="446"/>
    </location>
</feature>
<feature type="domain" description="DUF3945" evidence="2">
    <location>
        <begin position="299"/>
        <end position="350"/>
    </location>
</feature>
<protein>
    <submittedName>
        <fullName evidence="4">DUF4099 domain-containing protein</fullName>
    </submittedName>
</protein>
<feature type="compositionally biased region" description="Basic and acidic residues" evidence="1">
    <location>
        <begin position="120"/>
        <end position="151"/>
    </location>
</feature>
<accession>A0A7K0JFY7</accession>
<feature type="compositionally biased region" description="Basic and acidic residues" evidence="1">
    <location>
        <begin position="496"/>
        <end position="512"/>
    </location>
</feature>
<feature type="compositionally biased region" description="Polar residues" evidence="1">
    <location>
        <begin position="453"/>
        <end position="476"/>
    </location>
</feature>
<reference evidence="4 5" key="1">
    <citation type="submission" date="2019-09" db="EMBL/GenBank/DDBJ databases">
        <title>In-depth cultivation of the pig gut microbiome towards novel bacterial diversity and tailored functional studies.</title>
        <authorList>
            <person name="Wylensek D."/>
            <person name="Hitch T.C.A."/>
            <person name="Clavel T."/>
        </authorList>
    </citation>
    <scope>NUCLEOTIDE SEQUENCE [LARGE SCALE GENOMIC DNA]</scope>
    <source>
        <strain evidence="4 5">WCA-389-WT-3C</strain>
    </source>
</reference>
<dbReference type="Pfam" id="PF13101">
    <property type="entry name" value="DUF3945"/>
    <property type="match status" value="2"/>
</dbReference>
<comment type="caution">
    <text evidence="4">The sequence shown here is derived from an EMBL/GenBank/DDBJ whole genome shotgun (WGS) entry which is preliminary data.</text>
</comment>
<evidence type="ECO:0000256" key="1">
    <source>
        <dbReference type="SAM" id="MobiDB-lite"/>
    </source>
</evidence>
<name>A0A7K0JFY7_PHOVU</name>
<evidence type="ECO:0000313" key="5">
    <source>
        <dbReference type="Proteomes" id="UP000460950"/>
    </source>
</evidence>
<evidence type="ECO:0000313" key="4">
    <source>
        <dbReference type="EMBL" id="MSS48846.1"/>
    </source>
</evidence>
<evidence type="ECO:0000259" key="3">
    <source>
        <dbReference type="Pfam" id="PF13351"/>
    </source>
</evidence>